<dbReference type="InterPro" id="IPR000045">
    <property type="entry name" value="Prepilin_IV_endopep_pep"/>
</dbReference>
<feature type="transmembrane region" description="Helical" evidence="2">
    <location>
        <begin position="141"/>
        <end position="170"/>
    </location>
</feature>
<keyword evidence="2" id="KW-0812">Transmembrane</keyword>
<keyword evidence="2" id="KW-1133">Transmembrane helix</keyword>
<dbReference type="PANTHER" id="PTHR30487:SF0">
    <property type="entry name" value="PREPILIN LEADER PEPTIDASE_N-METHYLTRANSFERASE-RELATED"/>
    <property type="match status" value="1"/>
</dbReference>
<evidence type="ECO:0000256" key="2">
    <source>
        <dbReference type="SAM" id="Phobius"/>
    </source>
</evidence>
<comment type="caution">
    <text evidence="4">The sequence shown here is derived from an EMBL/GenBank/DDBJ whole genome shotgun (WGS) entry which is preliminary data.</text>
</comment>
<feature type="transmembrane region" description="Helical" evidence="2">
    <location>
        <begin position="42"/>
        <end position="61"/>
    </location>
</feature>
<feature type="domain" description="Prepilin type IV endopeptidase peptidase" evidence="3">
    <location>
        <begin position="50"/>
        <end position="170"/>
    </location>
</feature>
<organism evidence="4 5">
    <name type="scientific">Candidatus Dojkabacteria bacterium</name>
    <dbReference type="NCBI Taxonomy" id="2099670"/>
    <lineage>
        <taxon>Bacteria</taxon>
        <taxon>Candidatus Dojkabacteria</taxon>
    </lineage>
</organism>
<dbReference type="GO" id="GO:0006465">
    <property type="term" value="P:signal peptide processing"/>
    <property type="evidence" value="ECO:0007669"/>
    <property type="project" value="TreeGrafter"/>
</dbReference>
<keyword evidence="2" id="KW-0472">Membrane</keyword>
<feature type="transmembrane region" description="Helical" evidence="2">
    <location>
        <begin position="111"/>
        <end position="129"/>
    </location>
</feature>
<evidence type="ECO:0000313" key="5">
    <source>
        <dbReference type="Proteomes" id="UP000545876"/>
    </source>
</evidence>
<dbReference type="Proteomes" id="UP000545876">
    <property type="component" value="Unassembled WGS sequence"/>
</dbReference>
<accession>A0A847CZV7</accession>
<evidence type="ECO:0000256" key="1">
    <source>
        <dbReference type="ARBA" id="ARBA00005801"/>
    </source>
</evidence>
<dbReference type="PANTHER" id="PTHR30487">
    <property type="entry name" value="TYPE 4 PREPILIN-LIKE PROTEINS LEADER PEPTIDE-PROCESSING ENZYME"/>
    <property type="match status" value="1"/>
</dbReference>
<reference evidence="4 5" key="1">
    <citation type="journal article" date="2020" name="Biotechnol. Biofuels">
        <title>New insights from the biogas microbiome by comprehensive genome-resolved metagenomics of nearly 1600 species originating from multiple anaerobic digesters.</title>
        <authorList>
            <person name="Campanaro S."/>
            <person name="Treu L."/>
            <person name="Rodriguez-R L.M."/>
            <person name="Kovalovszki A."/>
            <person name="Ziels R.M."/>
            <person name="Maus I."/>
            <person name="Zhu X."/>
            <person name="Kougias P.G."/>
            <person name="Basile A."/>
            <person name="Luo G."/>
            <person name="Schluter A."/>
            <person name="Konstantinidis K.T."/>
            <person name="Angelidaki I."/>
        </authorList>
    </citation>
    <scope>NUCLEOTIDE SEQUENCE [LARGE SCALE GENOMIC DNA]</scope>
    <source>
        <strain evidence="4">AS06rmzACSIP_65</strain>
    </source>
</reference>
<evidence type="ECO:0000259" key="3">
    <source>
        <dbReference type="Pfam" id="PF01478"/>
    </source>
</evidence>
<sequence length="202" mass="23008">MKFQIFKEKLKIEEIISITVFILVQLFASFKVLLNSTCSFKTVFILLILLLIFTLLLFLALKDFKTMEVDQKVSLYLIITLLLLNVSFFLVKGSTWGLEVTRNYFYLPYENLIGAIILGLIFQLIVVITKEKGLGQGDVRIAIICGLLIGSSNLILWLYITIFTALIYGLILAYKKKRFKGLKIPFVPFMVLGIIVVLLLSL</sequence>
<evidence type="ECO:0000313" key="4">
    <source>
        <dbReference type="EMBL" id="NLD25215.1"/>
    </source>
</evidence>
<protein>
    <submittedName>
        <fullName evidence="4">Prepilin peptidase</fullName>
    </submittedName>
</protein>
<feature type="transmembrane region" description="Helical" evidence="2">
    <location>
        <begin position="73"/>
        <end position="91"/>
    </location>
</feature>
<dbReference type="EMBL" id="JAAZBX010000002">
    <property type="protein sequence ID" value="NLD25215.1"/>
    <property type="molecule type" value="Genomic_DNA"/>
</dbReference>
<gene>
    <name evidence="4" type="ORF">GX656_01055</name>
</gene>
<dbReference type="Pfam" id="PF01478">
    <property type="entry name" value="Peptidase_A24"/>
    <property type="match status" value="1"/>
</dbReference>
<feature type="transmembrane region" description="Helical" evidence="2">
    <location>
        <begin position="182"/>
        <end position="200"/>
    </location>
</feature>
<dbReference type="GO" id="GO:0005886">
    <property type="term" value="C:plasma membrane"/>
    <property type="evidence" value="ECO:0007669"/>
    <property type="project" value="TreeGrafter"/>
</dbReference>
<feature type="transmembrane region" description="Helical" evidence="2">
    <location>
        <begin position="12"/>
        <end position="30"/>
    </location>
</feature>
<dbReference type="AlphaFoldDB" id="A0A847CZV7"/>
<name>A0A847CZV7_9BACT</name>
<dbReference type="InterPro" id="IPR050882">
    <property type="entry name" value="Prepilin_peptidase/N-MTase"/>
</dbReference>
<dbReference type="Gene3D" id="1.20.120.1220">
    <property type="match status" value="1"/>
</dbReference>
<dbReference type="GO" id="GO:0004190">
    <property type="term" value="F:aspartic-type endopeptidase activity"/>
    <property type="evidence" value="ECO:0007669"/>
    <property type="project" value="InterPro"/>
</dbReference>
<comment type="similarity">
    <text evidence="1">Belongs to the peptidase A24 family.</text>
</comment>
<proteinExistence type="inferred from homology"/>